<accession>A0A8J2YVZ2</accession>
<evidence type="ECO:0000313" key="2">
    <source>
        <dbReference type="Proteomes" id="UP000646365"/>
    </source>
</evidence>
<comment type="caution">
    <text evidence="1">The sequence shown here is derived from an EMBL/GenBank/DDBJ whole genome shotgun (WGS) entry which is preliminary data.</text>
</comment>
<dbReference type="AlphaFoldDB" id="A0A8J2YVZ2"/>
<protein>
    <submittedName>
        <fullName evidence="1">Uncharacterized protein</fullName>
    </submittedName>
</protein>
<reference evidence="1" key="1">
    <citation type="journal article" date="2014" name="Int. J. Syst. Evol. Microbiol.">
        <title>Complete genome sequence of Corynebacterium casei LMG S-19264T (=DSM 44701T), isolated from a smear-ripened cheese.</title>
        <authorList>
            <consortium name="US DOE Joint Genome Institute (JGI-PGF)"/>
            <person name="Walter F."/>
            <person name="Albersmeier A."/>
            <person name="Kalinowski J."/>
            <person name="Ruckert C."/>
        </authorList>
    </citation>
    <scope>NUCLEOTIDE SEQUENCE</scope>
    <source>
        <strain evidence="1">CGMCC 1.15725</strain>
    </source>
</reference>
<keyword evidence="2" id="KW-1185">Reference proteome</keyword>
<gene>
    <name evidence="1" type="ORF">GCM10011611_31120</name>
</gene>
<dbReference type="RefSeq" id="WP_268237576.1">
    <property type="nucleotide sequence ID" value="NZ_BMJQ01000007.1"/>
</dbReference>
<sequence>MVGFVRVVIGLIFVWILIAVTETAGIPILPRSSPSASLASSAR</sequence>
<reference evidence="1" key="2">
    <citation type="submission" date="2020-09" db="EMBL/GenBank/DDBJ databases">
        <authorList>
            <person name="Sun Q."/>
            <person name="Zhou Y."/>
        </authorList>
    </citation>
    <scope>NUCLEOTIDE SEQUENCE</scope>
    <source>
        <strain evidence="1">CGMCC 1.15725</strain>
    </source>
</reference>
<evidence type="ECO:0000313" key="1">
    <source>
        <dbReference type="EMBL" id="GGF22836.1"/>
    </source>
</evidence>
<dbReference type="EMBL" id="BMJQ01000007">
    <property type="protein sequence ID" value="GGF22836.1"/>
    <property type="molecule type" value="Genomic_DNA"/>
</dbReference>
<proteinExistence type="predicted"/>
<dbReference type="Proteomes" id="UP000646365">
    <property type="component" value="Unassembled WGS sequence"/>
</dbReference>
<name>A0A8J2YVZ2_9PROT</name>
<organism evidence="1 2">
    <name type="scientific">Aliidongia dinghuensis</name>
    <dbReference type="NCBI Taxonomy" id="1867774"/>
    <lineage>
        <taxon>Bacteria</taxon>
        <taxon>Pseudomonadati</taxon>
        <taxon>Pseudomonadota</taxon>
        <taxon>Alphaproteobacteria</taxon>
        <taxon>Rhodospirillales</taxon>
        <taxon>Dongiaceae</taxon>
        <taxon>Aliidongia</taxon>
    </lineage>
</organism>